<evidence type="ECO:0000313" key="1">
    <source>
        <dbReference type="EMBL" id="ETO12112.1"/>
    </source>
</evidence>
<evidence type="ECO:0000313" key="2">
    <source>
        <dbReference type="Proteomes" id="UP000023152"/>
    </source>
</evidence>
<dbReference type="EMBL" id="ASPP01021715">
    <property type="protein sequence ID" value="ETO12112.1"/>
    <property type="molecule type" value="Genomic_DNA"/>
</dbReference>
<name>X6MFB6_RETFI</name>
<keyword evidence="2" id="KW-1185">Reference proteome</keyword>
<dbReference type="AlphaFoldDB" id="X6MFB6"/>
<protein>
    <submittedName>
        <fullName evidence="1">Uncharacterized protein</fullName>
    </submittedName>
</protein>
<organism evidence="1 2">
    <name type="scientific">Reticulomyxa filosa</name>
    <dbReference type="NCBI Taxonomy" id="46433"/>
    <lineage>
        <taxon>Eukaryota</taxon>
        <taxon>Sar</taxon>
        <taxon>Rhizaria</taxon>
        <taxon>Retaria</taxon>
        <taxon>Foraminifera</taxon>
        <taxon>Monothalamids</taxon>
        <taxon>Reticulomyxidae</taxon>
        <taxon>Reticulomyxa</taxon>
    </lineage>
</organism>
<comment type="caution">
    <text evidence="1">The sequence shown here is derived from an EMBL/GenBank/DDBJ whole genome shotgun (WGS) entry which is preliminary data.</text>
</comment>
<accession>X6MFB6</accession>
<dbReference type="Proteomes" id="UP000023152">
    <property type="component" value="Unassembled WGS sequence"/>
</dbReference>
<reference evidence="1 2" key="1">
    <citation type="journal article" date="2013" name="Curr. Biol.">
        <title>The Genome of the Foraminiferan Reticulomyxa filosa.</title>
        <authorList>
            <person name="Glockner G."/>
            <person name="Hulsmann N."/>
            <person name="Schleicher M."/>
            <person name="Noegel A.A."/>
            <person name="Eichinger L."/>
            <person name="Gallinger C."/>
            <person name="Pawlowski J."/>
            <person name="Sierra R."/>
            <person name="Euteneuer U."/>
            <person name="Pillet L."/>
            <person name="Moustafa A."/>
            <person name="Platzer M."/>
            <person name="Groth M."/>
            <person name="Szafranski K."/>
            <person name="Schliwa M."/>
        </authorList>
    </citation>
    <scope>NUCLEOTIDE SEQUENCE [LARGE SCALE GENOMIC DNA]</scope>
</reference>
<proteinExistence type="predicted"/>
<sequence>MFYFFCIEERRAKLINATRIFEEGLSLFCKNSAYLGFHTVVLQGTYNKLLTFVQKRQAFAESEHYTIILFLRKNDFSPGVEENIFVPVNEIILTVSFCNCFAVSSKMLSDQVSLPFFVSLVLSKEKEIFSTDKKINTFFFFKKKKKRCPVRGCDKTLKYTTVKEAYQNTSMNMAGCDGCEKTLENSEHIYHCGISNETPNHKYGYDLCPACAQREAKKNVNGVHENNTLR</sequence>
<gene>
    <name evidence="1" type="ORF">RFI_25264</name>
</gene>